<evidence type="ECO:0000313" key="3">
    <source>
        <dbReference type="EMBL" id="TKK66139.1"/>
    </source>
</evidence>
<evidence type="ECO:0000256" key="1">
    <source>
        <dbReference type="SAM" id="Coils"/>
    </source>
</evidence>
<feature type="transmembrane region" description="Helical" evidence="2">
    <location>
        <begin position="206"/>
        <end position="226"/>
    </location>
</feature>
<gene>
    <name evidence="3" type="ORF">FC093_17960</name>
</gene>
<accession>A0A4U3KWC4</accession>
<keyword evidence="1" id="KW-0175">Coiled coil</keyword>
<reference evidence="3 4" key="1">
    <citation type="submission" date="2019-05" db="EMBL/GenBank/DDBJ databases">
        <title>Panacibacter sp. strain 17mud1-8 Genome sequencing and assembly.</title>
        <authorList>
            <person name="Chhetri G."/>
        </authorList>
    </citation>
    <scope>NUCLEOTIDE SEQUENCE [LARGE SCALE GENOMIC DNA]</scope>
    <source>
        <strain evidence="3 4">17mud1-8</strain>
    </source>
</reference>
<organism evidence="3 4">
    <name type="scientific">Ilyomonas limi</name>
    <dbReference type="NCBI Taxonomy" id="2575867"/>
    <lineage>
        <taxon>Bacteria</taxon>
        <taxon>Pseudomonadati</taxon>
        <taxon>Bacteroidota</taxon>
        <taxon>Chitinophagia</taxon>
        <taxon>Chitinophagales</taxon>
        <taxon>Chitinophagaceae</taxon>
        <taxon>Ilyomonas</taxon>
    </lineage>
</organism>
<dbReference type="OrthoDB" id="7843681at2"/>
<name>A0A4U3KWC4_9BACT</name>
<feature type="transmembrane region" description="Helical" evidence="2">
    <location>
        <begin position="80"/>
        <end position="101"/>
    </location>
</feature>
<keyword evidence="2" id="KW-0812">Transmembrane</keyword>
<evidence type="ECO:0008006" key="5">
    <source>
        <dbReference type="Google" id="ProtNLM"/>
    </source>
</evidence>
<evidence type="ECO:0000256" key="2">
    <source>
        <dbReference type="SAM" id="Phobius"/>
    </source>
</evidence>
<protein>
    <recommendedName>
        <fullName evidence="5">SMODS and SLOG-associating 2TM effector domain-containing protein</fullName>
    </recommendedName>
</protein>
<keyword evidence="2" id="KW-1133">Transmembrane helix</keyword>
<evidence type="ECO:0000313" key="4">
    <source>
        <dbReference type="Proteomes" id="UP000305848"/>
    </source>
</evidence>
<dbReference type="AlphaFoldDB" id="A0A4U3KWC4"/>
<dbReference type="RefSeq" id="WP_137263196.1">
    <property type="nucleotide sequence ID" value="NZ_SZQL01000016.1"/>
</dbReference>
<keyword evidence="4" id="KW-1185">Reference proteome</keyword>
<feature type="coiled-coil region" evidence="1">
    <location>
        <begin position="317"/>
        <end position="344"/>
    </location>
</feature>
<keyword evidence="2" id="KW-0472">Membrane</keyword>
<dbReference type="Proteomes" id="UP000305848">
    <property type="component" value="Unassembled WGS sequence"/>
</dbReference>
<dbReference type="EMBL" id="SZQL01000016">
    <property type="protein sequence ID" value="TKK66139.1"/>
    <property type="molecule type" value="Genomic_DNA"/>
</dbReference>
<comment type="caution">
    <text evidence="3">The sequence shown here is derived from an EMBL/GenBank/DDBJ whole genome shotgun (WGS) entry which is preliminary data.</text>
</comment>
<feature type="transmembrane region" description="Helical" evidence="2">
    <location>
        <begin position="107"/>
        <end position="125"/>
    </location>
</feature>
<proteinExistence type="predicted"/>
<sequence>MTQENAINQAKEAIGKAQPDDYILTPTKHAAELKDKAPALAAILNSSELTITAEQYENYDKEALAAQNEFRHVFNRANGLALATAVLVALVLATGILQSFLPGNTEHYVIIGLSIGAIITGALAAKDLNTVKQGELLKDWMAKRAAAECSRLEYFNTVATAPVAPTGEIPTALLKFEYFRRYQLDVQLAFFKRRGAKLREDARKTLSYSSWAIAGAAIATGIAGILSVVKPHFAAIATLGSVFAALSAYATIREQIYQSQRIAERYTLTVNTLQNLSRKLDDVRNAIFTLGDLPMLDFIAAIHEQLSLEHKQWLGEHNNAQDVVDKLEAALKKAAAQLTSKADTTKATVQSTP</sequence>
<feature type="transmembrane region" description="Helical" evidence="2">
    <location>
        <begin position="232"/>
        <end position="252"/>
    </location>
</feature>